<protein>
    <submittedName>
        <fullName evidence="1">Uncharacterized protein</fullName>
    </submittedName>
</protein>
<proteinExistence type="predicted"/>
<reference evidence="1 2" key="1">
    <citation type="submission" date="2018-03" db="EMBL/GenBank/DDBJ databases">
        <authorList>
            <person name="Gulvik C.A."/>
        </authorList>
    </citation>
    <scope>NUCLEOTIDE SEQUENCE [LARGE SCALE GENOMIC DNA]</scope>
    <source>
        <strain evidence="1 2">JCM 31581</strain>
    </source>
</reference>
<name>A0A3R9YDJ0_9ENTE</name>
<evidence type="ECO:0000313" key="2">
    <source>
        <dbReference type="Proteomes" id="UP000277864"/>
    </source>
</evidence>
<organism evidence="1 2">
    <name type="scientific">Vagococcus humatus</name>
    <dbReference type="NCBI Taxonomy" id="1889241"/>
    <lineage>
        <taxon>Bacteria</taxon>
        <taxon>Bacillati</taxon>
        <taxon>Bacillota</taxon>
        <taxon>Bacilli</taxon>
        <taxon>Lactobacillales</taxon>
        <taxon>Enterococcaceae</taxon>
        <taxon>Vagococcus</taxon>
    </lineage>
</organism>
<accession>A0A3R9YDJ0</accession>
<comment type="caution">
    <text evidence="1">The sequence shown here is derived from an EMBL/GenBank/DDBJ whole genome shotgun (WGS) entry which is preliminary data.</text>
</comment>
<dbReference type="AlphaFoldDB" id="A0A3R9YDJ0"/>
<evidence type="ECO:0000313" key="1">
    <source>
        <dbReference type="EMBL" id="RST89858.1"/>
    </source>
</evidence>
<keyword evidence="2" id="KW-1185">Reference proteome</keyword>
<gene>
    <name evidence="1" type="ORF">C7P63_01910</name>
</gene>
<dbReference type="RefSeq" id="WP_125942470.1">
    <property type="nucleotide sequence ID" value="NZ_PXZH01000001.1"/>
</dbReference>
<sequence length="104" mass="11915">MSCQNDMVQVDAYWVPKAEATQYKEEREWAFSEISAVFNEFCQEVKREWAGSEDGEAVTGYNEEKELVAVMHLDPYTIAGLKEAKKDNQVTEYVLECNGLIPNK</sequence>
<dbReference type="OrthoDB" id="2139628at2"/>
<dbReference type="Proteomes" id="UP000277864">
    <property type="component" value="Unassembled WGS sequence"/>
</dbReference>
<dbReference type="EMBL" id="PXZH01000001">
    <property type="protein sequence ID" value="RST89858.1"/>
    <property type="molecule type" value="Genomic_DNA"/>
</dbReference>